<evidence type="ECO:0000313" key="3">
    <source>
        <dbReference type="Proteomes" id="UP001357485"/>
    </source>
</evidence>
<gene>
    <name evidence="2" type="primary">COG6_3</name>
    <name evidence="2" type="ORF">LTR16_009326</name>
</gene>
<protein>
    <submittedName>
        <fullName evidence="2">Golgi transport complex subunit 6</fullName>
    </submittedName>
</protein>
<keyword evidence="3" id="KW-1185">Reference proteome</keyword>
<evidence type="ECO:0000259" key="1">
    <source>
        <dbReference type="Pfam" id="PF20653"/>
    </source>
</evidence>
<dbReference type="InterPro" id="IPR048369">
    <property type="entry name" value="COG6_C"/>
</dbReference>
<feature type="non-terminal residue" evidence="2">
    <location>
        <position position="237"/>
    </location>
</feature>
<dbReference type="SMART" id="SM01087">
    <property type="entry name" value="COG6"/>
    <property type="match status" value="1"/>
</dbReference>
<accession>A0ABR0M2T5</accession>
<evidence type="ECO:0000313" key="2">
    <source>
        <dbReference type="EMBL" id="KAK5277806.1"/>
    </source>
</evidence>
<dbReference type="PANTHER" id="PTHR21506:SF0">
    <property type="entry name" value="CONSERVED OLIGOMERIC GOLGI COMPLEX SUBUNIT 6"/>
    <property type="match status" value="1"/>
</dbReference>
<dbReference type="Pfam" id="PF20653">
    <property type="entry name" value="COG6_C"/>
    <property type="match status" value="1"/>
</dbReference>
<feature type="domain" description="Conserved Oligomeric Golgi complex subunit 6 C-terminal" evidence="1">
    <location>
        <begin position="1"/>
        <end position="237"/>
    </location>
</feature>
<comment type="caution">
    <text evidence="2">The sequence shown here is derived from an EMBL/GenBank/DDBJ whole genome shotgun (WGS) entry which is preliminary data.</text>
</comment>
<dbReference type="InterPro" id="IPR010490">
    <property type="entry name" value="COG6"/>
</dbReference>
<sequence length="237" mass="26526">QLNAAFQKLYRWIQREFKTLDLENPQISSSIRRALRVLAERPTLFQNCLDFFAEAREHVLSDAFYAALTGSLTNAEHRGSVGKAIELSAHDPLRYVGDMLAWAHSATVSEREALEVLFISANDEVAAGIRAGIESEPWTRASSDVDASDIFDGHKALAQLISRNLAGVARQLRQRVEQVIQSHDDPTLAYKLSNLLGFYRLMFSKLLEDDTGAFPTALQALEAAALRHFRTSMRDHV</sequence>
<feature type="non-terminal residue" evidence="2">
    <location>
        <position position="1"/>
    </location>
</feature>
<proteinExistence type="predicted"/>
<name>A0ABR0M2T5_9PEZI</name>
<dbReference type="PANTHER" id="PTHR21506">
    <property type="entry name" value="COMPONENT OF OLIGOMERIC GOLGI COMPLEX 6"/>
    <property type="match status" value="1"/>
</dbReference>
<dbReference type="EMBL" id="JAVRRA010002413">
    <property type="protein sequence ID" value="KAK5277806.1"/>
    <property type="molecule type" value="Genomic_DNA"/>
</dbReference>
<dbReference type="Proteomes" id="UP001357485">
    <property type="component" value="Unassembled WGS sequence"/>
</dbReference>
<organism evidence="2 3">
    <name type="scientific">Cryomyces antarcticus</name>
    <dbReference type="NCBI Taxonomy" id="329879"/>
    <lineage>
        <taxon>Eukaryota</taxon>
        <taxon>Fungi</taxon>
        <taxon>Dikarya</taxon>
        <taxon>Ascomycota</taxon>
        <taxon>Pezizomycotina</taxon>
        <taxon>Dothideomycetes</taxon>
        <taxon>Dothideomycetes incertae sedis</taxon>
        <taxon>Cryomyces</taxon>
    </lineage>
</organism>
<reference evidence="2 3" key="1">
    <citation type="submission" date="2023-08" db="EMBL/GenBank/DDBJ databases">
        <title>Black Yeasts Isolated from many extreme environments.</title>
        <authorList>
            <person name="Coleine C."/>
            <person name="Stajich J.E."/>
            <person name="Selbmann L."/>
        </authorList>
    </citation>
    <scope>NUCLEOTIDE SEQUENCE [LARGE SCALE GENOMIC DNA]</scope>
    <source>
        <strain evidence="2 3">CCFEE 536</strain>
    </source>
</reference>